<accession>A0AAD8PE50</accession>
<evidence type="ECO:0000313" key="3">
    <source>
        <dbReference type="EMBL" id="KAK1443312.1"/>
    </source>
</evidence>
<dbReference type="AlphaFoldDB" id="A0AAD8PE50"/>
<keyword evidence="4" id="KW-1185">Reference proteome</keyword>
<dbReference type="Pfam" id="PF00675">
    <property type="entry name" value="Peptidase_M16"/>
    <property type="match status" value="1"/>
</dbReference>
<dbReference type="InterPro" id="IPR011765">
    <property type="entry name" value="Pept_M16_N"/>
</dbReference>
<reference evidence="3" key="1">
    <citation type="submission" date="2023-08" db="EMBL/GenBank/DDBJ databases">
        <title>Draft sequence of the Babesia gibsoni genome.</title>
        <authorList>
            <person name="Yamagishi J.Y."/>
            <person name="Xuan X.X."/>
        </authorList>
    </citation>
    <scope>NUCLEOTIDE SEQUENCE</scope>
    <source>
        <strain evidence="3">Azabu</strain>
    </source>
</reference>
<dbReference type="GO" id="GO:0046872">
    <property type="term" value="F:metal ion binding"/>
    <property type="evidence" value="ECO:0007669"/>
    <property type="project" value="InterPro"/>
</dbReference>
<dbReference type="SUPFAM" id="SSF63411">
    <property type="entry name" value="LuxS/MPP-like metallohydrolase"/>
    <property type="match status" value="4"/>
</dbReference>
<dbReference type="GO" id="GO:0008233">
    <property type="term" value="F:peptidase activity"/>
    <property type="evidence" value="ECO:0007669"/>
    <property type="project" value="UniProtKB-KW"/>
</dbReference>
<protein>
    <submittedName>
        <fullName evidence="3">Presequence protease</fullName>
    </submittedName>
</protein>
<dbReference type="FunFam" id="3.30.830.10:FF:000015">
    <property type="entry name" value="Putative zinc metalloprotease"/>
    <property type="match status" value="1"/>
</dbReference>
<dbReference type="Proteomes" id="UP001230268">
    <property type="component" value="Unassembled WGS sequence"/>
</dbReference>
<name>A0AAD8PE50_BABGI</name>
<proteinExistence type="predicted"/>
<dbReference type="InterPro" id="IPR007863">
    <property type="entry name" value="Peptidase_M16_C"/>
</dbReference>
<evidence type="ECO:0000259" key="1">
    <source>
        <dbReference type="Pfam" id="PF00675"/>
    </source>
</evidence>
<feature type="domain" description="Peptidase M16 C-terminal" evidence="2">
    <location>
        <begin position="196"/>
        <end position="389"/>
    </location>
</feature>
<dbReference type="PANTHER" id="PTHR43016:SF16">
    <property type="entry name" value="METALLOPROTEASE, PUTATIVE (AFU_ORTHOLOGUE AFUA_4G07610)-RELATED"/>
    <property type="match status" value="1"/>
</dbReference>
<dbReference type="Pfam" id="PF05193">
    <property type="entry name" value="Peptidase_M16_C"/>
    <property type="match status" value="1"/>
</dbReference>
<dbReference type="GO" id="GO:0006508">
    <property type="term" value="P:proteolysis"/>
    <property type="evidence" value="ECO:0007669"/>
    <property type="project" value="UniProtKB-KW"/>
</dbReference>
<dbReference type="PANTHER" id="PTHR43016">
    <property type="entry name" value="PRESEQUENCE PROTEASE"/>
    <property type="match status" value="1"/>
</dbReference>
<evidence type="ECO:0000259" key="2">
    <source>
        <dbReference type="Pfam" id="PF05193"/>
    </source>
</evidence>
<feature type="domain" description="Peptidase M16 N-terminal" evidence="1">
    <location>
        <begin position="55"/>
        <end position="134"/>
    </location>
</feature>
<evidence type="ECO:0000313" key="4">
    <source>
        <dbReference type="Proteomes" id="UP001230268"/>
    </source>
</evidence>
<sequence>MVEVYGFVCVNTVHVEHIEIREFISRKSGLRVFLIRYESPVVNSYYILPTRGESHEGLPHTLEHLIFLGSAHYEHRGTLDILASKALSIGTNAWTDVDHTAYTISTAGLEGTLKIIPVYLDHILCPTLTEESFMTDVHRITPDGSNSGTVYCEMKTHENSADNLTHYEMVDHLYPGSSGYKMNTGGKLDALRMTSIERVREYHKKFYRLDNLSIGICGNVEDYECILEVISKAEASLIASGVEAHEVDVTTFFGTRHWDSPVDCQEMKESSSTAVIFPTDDEETGFFTIAWRGPTWNDYEMISAVSFMGCYLCDTSVAPLQKELVHNEDPFGSSINFSLEDFRESYFSITVQDVPYGEKGKLDIIESTIKRLLADIYQGDLNMDRLRTIIQRERLSHLLSLENSPHETAIDSVITYAIYSTNRCDLERLLKNDAVAESLMQKDEAYWKGILRYFIESPTVCVRTIPSIERSKEIELMEKELVQRQLEENDIEKLKAREAIVDFITSNKNRDVLTDAVKVFEAVSVSKLKLTEWPYIRNFTSIGADQDGGRSVFQRVQLFNENAGSKKVPCWSEISKQIEKIEFPMQVNHIASDFVRLTVMVPTGPKALTHFEKQSLPLLCALLFVSDIKTEDGKHISGDEFIRMLQNDTTSYGASLGIDSGLGNPDSYSELINVSITCHVRKYESMFKLFLKLLRNVKFTKKILAAHAKSMLKSLNKKKRSAKALILQASNAMRLRGDCVRMSCGLAQQLVFVKAALDGDVIGALQSLYKKLFVGSNLVVHVSCDLNKMPAGWLEGWAALSDGNPVTSTLTEHIGFKFGVDTKLNDVRGLYTSIASTDVTYFRFVIAAPIGFRHKEYTALCVLSEYLSMMEGPMFRAIRGGGFAYNYNVPYFPSRGELHLSIQQATDVIGAIRATQELFQKIINGEVLNEEDIFAARCSLVFGILDEEETLADYSHDTFNAALRNVSSRFSRECLDEIQSIGVEEIREVAIKYLAEFMTYKGEFKTLSLVTSRSQARDIYEGLQDLNYSGLYQTNVKSLLAFASNGVINGSANSD</sequence>
<keyword evidence="3" id="KW-0645">Protease</keyword>
<dbReference type="InterPro" id="IPR011249">
    <property type="entry name" value="Metalloenz_LuxS/M16"/>
</dbReference>
<dbReference type="EMBL" id="JAVEPI010000002">
    <property type="protein sequence ID" value="KAK1443312.1"/>
    <property type="molecule type" value="Genomic_DNA"/>
</dbReference>
<gene>
    <name evidence="3" type="ORF">BgAZ_201880</name>
</gene>
<keyword evidence="3" id="KW-0378">Hydrolase</keyword>
<comment type="caution">
    <text evidence="3">The sequence shown here is derived from an EMBL/GenBank/DDBJ whole genome shotgun (WGS) entry which is preliminary data.</text>
</comment>
<dbReference type="Gene3D" id="3.30.830.10">
    <property type="entry name" value="Metalloenzyme, LuxS/M16 peptidase-like"/>
    <property type="match status" value="4"/>
</dbReference>
<organism evidence="3 4">
    <name type="scientific">Babesia gibsoni</name>
    <dbReference type="NCBI Taxonomy" id="33632"/>
    <lineage>
        <taxon>Eukaryota</taxon>
        <taxon>Sar</taxon>
        <taxon>Alveolata</taxon>
        <taxon>Apicomplexa</taxon>
        <taxon>Aconoidasida</taxon>
        <taxon>Piroplasmida</taxon>
        <taxon>Babesiidae</taxon>
        <taxon>Babesia</taxon>
    </lineage>
</organism>